<evidence type="ECO:0000313" key="2">
    <source>
        <dbReference type="EMBL" id="GMM33258.1"/>
    </source>
</evidence>
<dbReference type="InterPro" id="IPR053056">
    <property type="entry name" value="Lipid_Metab_Assoc_Protein"/>
</dbReference>
<dbReference type="Pfam" id="PF09804">
    <property type="entry name" value="DENND11"/>
    <property type="match status" value="1"/>
</dbReference>
<evidence type="ECO:0000259" key="1">
    <source>
        <dbReference type="Pfam" id="PF14831"/>
    </source>
</evidence>
<reference evidence="2 3" key="1">
    <citation type="journal article" date="2023" name="Elife">
        <title>Identification of key yeast species and microbe-microbe interactions impacting larval growth of Drosophila in the wild.</title>
        <authorList>
            <person name="Mure A."/>
            <person name="Sugiura Y."/>
            <person name="Maeda R."/>
            <person name="Honda K."/>
            <person name="Sakurai N."/>
            <person name="Takahashi Y."/>
            <person name="Watada M."/>
            <person name="Katoh T."/>
            <person name="Gotoh A."/>
            <person name="Gotoh Y."/>
            <person name="Taniguchi I."/>
            <person name="Nakamura K."/>
            <person name="Hayashi T."/>
            <person name="Katayama T."/>
            <person name="Uemura T."/>
            <person name="Hattori Y."/>
        </authorList>
    </citation>
    <scope>NUCLEOTIDE SEQUENCE [LARGE SCALE GENOMIC DNA]</scope>
    <source>
        <strain evidence="2 3">SC-9</strain>
    </source>
</reference>
<dbReference type="Pfam" id="PF14831">
    <property type="entry name" value="DUF4484"/>
    <property type="match status" value="1"/>
</dbReference>
<dbReference type="PANTHER" id="PTHR28153">
    <property type="entry name" value="PROTEIN, PUTATIVE-RELATED"/>
    <property type="match status" value="1"/>
</dbReference>
<comment type="caution">
    <text evidence="2">The sequence shown here is derived from an EMBL/GenBank/DDBJ whole genome shotgun (WGS) entry which is preliminary data.</text>
</comment>
<dbReference type="EMBL" id="BTFZ01000001">
    <property type="protein sequence ID" value="GMM33258.1"/>
    <property type="molecule type" value="Genomic_DNA"/>
</dbReference>
<protein>
    <submittedName>
        <fullName evidence="2">Anr2 protein</fullName>
    </submittedName>
</protein>
<name>A0AAV5QEI9_9ASCO</name>
<feature type="domain" description="DUF4484" evidence="1">
    <location>
        <begin position="380"/>
        <end position="506"/>
    </location>
</feature>
<dbReference type="AlphaFoldDB" id="A0AAV5QEI9"/>
<sequence>MSLDPVLFITKFDVTKGYSSVYQSSSSIHDNLEYKSLPSGLHQSRFDIIRFLHSGYNGIAIFRQNGMNKDIDSNDRQTIKMYSLGLLYKDDEPKYLKRALEQFDAILSKFIDDETINENVFIEESKEMFQRYLKDSKSVSNGAPINHDISDDSFATTFNHAGPFVYDLWRYMLNNKRILIKNHFDRAGVLSNDNIINLNTALIRNLGQVIHHSSETFKSKEQIQTSEILYNISLQDIDTLEELSKSKSGYLACTSDDVIFTRMNLFDYMVEFDHLTKKPILKKNIYDRNSKTHSFKEIKFSNVDLNSFIKLQTGMDFELFRSMFDEWKLSADNSWASLLNSWIYGVPKSLSNVNNYGIIDENKSFEDIKKNVGSAASNATSESTTASSASKKGKLLNKELVLAHFDVILSHYCDTINDIIKNDDQDYESQRHGGEGSYDSEVDEFFGNDENDGLVSTKLDDNGLPIIELTLSDIHQLYLNPFAADDKQFVCEFVKNNFKRTVSITSFAGLSWQIFSCCG</sequence>
<dbReference type="GO" id="GO:0005811">
    <property type="term" value="C:lipid droplet"/>
    <property type="evidence" value="ECO:0007669"/>
    <property type="project" value="TreeGrafter"/>
</dbReference>
<dbReference type="InterPro" id="IPR028115">
    <property type="entry name" value="DUF4484"/>
</dbReference>
<gene>
    <name evidence="2" type="ORF">DASC09_005830</name>
</gene>
<dbReference type="RefSeq" id="XP_064850258.1">
    <property type="nucleotide sequence ID" value="XM_064994186.1"/>
</dbReference>
<evidence type="ECO:0000313" key="3">
    <source>
        <dbReference type="Proteomes" id="UP001360560"/>
    </source>
</evidence>
<keyword evidence="3" id="KW-1185">Reference proteome</keyword>
<proteinExistence type="predicted"/>
<dbReference type="PANTHER" id="PTHR28153:SF1">
    <property type="entry name" value="DUF4484 DOMAIN-CONTAINING PROTEIN"/>
    <property type="match status" value="1"/>
</dbReference>
<accession>A0AAV5QEI9</accession>
<dbReference type="GeneID" id="90071237"/>
<dbReference type="Proteomes" id="UP001360560">
    <property type="component" value="Unassembled WGS sequence"/>
</dbReference>
<dbReference type="InterPro" id="IPR018626">
    <property type="entry name" value="LCHN/Anr2"/>
</dbReference>
<organism evidence="2 3">
    <name type="scientific">Saccharomycopsis crataegensis</name>
    <dbReference type="NCBI Taxonomy" id="43959"/>
    <lineage>
        <taxon>Eukaryota</taxon>
        <taxon>Fungi</taxon>
        <taxon>Dikarya</taxon>
        <taxon>Ascomycota</taxon>
        <taxon>Saccharomycotina</taxon>
        <taxon>Saccharomycetes</taxon>
        <taxon>Saccharomycopsidaceae</taxon>
        <taxon>Saccharomycopsis</taxon>
    </lineage>
</organism>